<reference evidence="1" key="2">
    <citation type="submission" date="2023-01" db="EMBL/GenBank/DDBJ databases">
        <authorList>
            <person name="Sun Q."/>
            <person name="Evtushenko L."/>
        </authorList>
    </citation>
    <scope>NUCLEOTIDE SEQUENCE</scope>
    <source>
        <strain evidence="1">VKM Ac-1069</strain>
    </source>
</reference>
<proteinExistence type="predicted"/>
<dbReference type="SUPFAM" id="SSF55811">
    <property type="entry name" value="Nudix"/>
    <property type="match status" value="1"/>
</dbReference>
<comment type="caution">
    <text evidence="1">The sequence shown here is derived from an EMBL/GenBank/DDBJ whole genome shotgun (WGS) entry which is preliminary data.</text>
</comment>
<organism evidence="1 2">
    <name type="scientific">Pseudonocardia halophobica</name>
    <dbReference type="NCBI Taxonomy" id="29401"/>
    <lineage>
        <taxon>Bacteria</taxon>
        <taxon>Bacillati</taxon>
        <taxon>Actinomycetota</taxon>
        <taxon>Actinomycetes</taxon>
        <taxon>Pseudonocardiales</taxon>
        <taxon>Pseudonocardiaceae</taxon>
        <taxon>Pseudonocardia</taxon>
    </lineage>
</organism>
<dbReference type="Proteomes" id="UP001143463">
    <property type="component" value="Unassembled WGS sequence"/>
</dbReference>
<sequence length="101" mass="11431">MTNSKSREIASSLEATPIVAQPERFAWILALEPEASLRNARRHVPQLIELCESVSGEPRMSDESSEVRWVDPAQLDELDIHPSVRLRIDHGPQERAEPSYT</sequence>
<name>A0A9W6KXB6_9PSEU</name>
<reference evidence="1" key="1">
    <citation type="journal article" date="2014" name="Int. J. Syst. Evol. Microbiol.">
        <title>Complete genome sequence of Corynebacterium casei LMG S-19264T (=DSM 44701T), isolated from a smear-ripened cheese.</title>
        <authorList>
            <consortium name="US DOE Joint Genome Institute (JGI-PGF)"/>
            <person name="Walter F."/>
            <person name="Albersmeier A."/>
            <person name="Kalinowski J."/>
            <person name="Ruckert C."/>
        </authorList>
    </citation>
    <scope>NUCLEOTIDE SEQUENCE</scope>
    <source>
        <strain evidence="1">VKM Ac-1069</strain>
    </source>
</reference>
<dbReference type="InterPro" id="IPR015797">
    <property type="entry name" value="NUDIX_hydrolase-like_dom_sf"/>
</dbReference>
<evidence type="ECO:0000313" key="1">
    <source>
        <dbReference type="EMBL" id="GLL09048.1"/>
    </source>
</evidence>
<dbReference type="AlphaFoldDB" id="A0A9W6KXB6"/>
<dbReference type="EMBL" id="BSFQ01000001">
    <property type="protein sequence ID" value="GLL09048.1"/>
    <property type="molecule type" value="Genomic_DNA"/>
</dbReference>
<dbReference type="Gene3D" id="3.90.79.10">
    <property type="entry name" value="Nucleoside Triphosphate Pyrophosphohydrolase"/>
    <property type="match status" value="1"/>
</dbReference>
<keyword evidence="2" id="KW-1185">Reference proteome</keyword>
<evidence type="ECO:0000313" key="2">
    <source>
        <dbReference type="Proteomes" id="UP001143463"/>
    </source>
</evidence>
<gene>
    <name evidence="1" type="ORF">GCM10017577_01880</name>
</gene>
<protein>
    <submittedName>
        <fullName evidence="1">Uncharacterized protein</fullName>
    </submittedName>
</protein>
<dbReference type="RefSeq" id="WP_051736966.1">
    <property type="nucleotide sequence ID" value="NZ_BAAAUZ010000015.1"/>
</dbReference>
<accession>A0A9W6KXB6</accession>